<gene>
    <name evidence="3" type="ORF">Tci_207121</name>
</gene>
<feature type="domain" description="Integrase catalytic" evidence="2">
    <location>
        <begin position="296"/>
        <end position="462"/>
    </location>
</feature>
<dbReference type="Pfam" id="PF07727">
    <property type="entry name" value="RVT_2"/>
    <property type="match status" value="1"/>
</dbReference>
<dbReference type="InterPro" id="IPR013103">
    <property type="entry name" value="RVT_2"/>
</dbReference>
<dbReference type="PROSITE" id="PS50994">
    <property type="entry name" value="INTEGRASE"/>
    <property type="match status" value="1"/>
</dbReference>
<evidence type="ECO:0000259" key="2">
    <source>
        <dbReference type="PROSITE" id="PS50994"/>
    </source>
</evidence>
<sequence length="828" mass="95259">MAGLLFKMFRVNRIEVRGTMHRVQVQLVMGELKTELGMQIQDLALNVDNVFQDDDCNAFDSNVDDAPTVQTMFMANLSSTYHVYNKSDPSYDSNILSKVQDHDHYQDAVYEHQKVHEMHDNVQPNYVVDSHVDYTSDSNMIQYDQYVKDNVVPVVQKHFEGIQKALTKEIKEMKEIFKELEAEVDQNVVHRKHDKIKRKNLLIANDNLIVDCLSKDVFYTVTDYVLTVSRFSDMHEALNAGQQRIAELESKNSNLQNKIQNDYHDVMVIQIVLWYLDSGYLKHMMEDRSRLRNFIKKFIEIVRFENDHFGAIMGYGDYVICDSVISRVKFLISKDETPEFVIKFLKQIQVGFNETVRYICTDNGTEFFNKILTKYYENVGIFHQKSVRRTPQQNGVVKRRNCTPVEVARTMLISSKAPMFLWAEAVTLLVTPKTDPLFTLVITKPHMSCIGPAPMFMTPGQISSGLIPNPVLAAPYVPPTNKDLEILFQPMFDEYLKPPHVKGPISPSSAVLVLVNSTAESTIIEDNPFDPIDNDPFINMFALEPRSEASSSGDELVPRPDCVMIIALKWIYKIKLDEYGDVLKNKARLVAKGYRQEEGIDFEELFAPVACIEAIRIFISNATIKNMIINQMDVKAAFLNGELKEEVYVSQPEGFVDPDHPTHVYRLKKALYDLKQLLRHGSAQFLRDKLVSWSSKKKKSTTISTTEAKYIAMSGCCAQIHWMRSQLTDYVFSFNMIPLYCDNRSAIALSCNNVQHSWSKHIDIQHHFIREQVKNGVLELYFVTMDYQLADIFTKALPRERFEFLLSRLGMKSMTLETLKCLQEGKVE</sequence>
<dbReference type="Gene3D" id="3.30.420.10">
    <property type="entry name" value="Ribonuclease H-like superfamily/Ribonuclease H"/>
    <property type="match status" value="1"/>
</dbReference>
<dbReference type="InterPro" id="IPR012337">
    <property type="entry name" value="RNaseH-like_sf"/>
</dbReference>
<dbReference type="CDD" id="cd09272">
    <property type="entry name" value="RNase_HI_RT_Ty1"/>
    <property type="match status" value="1"/>
</dbReference>
<name>A0A699GUG8_TANCI</name>
<reference evidence="3" key="1">
    <citation type="journal article" date="2019" name="Sci. Rep.">
        <title>Draft genome of Tanacetum cinerariifolium, the natural source of mosquito coil.</title>
        <authorList>
            <person name="Yamashiro T."/>
            <person name="Shiraishi A."/>
            <person name="Satake H."/>
            <person name="Nakayama K."/>
        </authorList>
    </citation>
    <scope>NUCLEOTIDE SEQUENCE</scope>
</reference>
<keyword evidence="1" id="KW-0175">Coiled coil</keyword>
<dbReference type="GO" id="GO:0003676">
    <property type="term" value="F:nucleic acid binding"/>
    <property type="evidence" value="ECO:0007669"/>
    <property type="project" value="InterPro"/>
</dbReference>
<protein>
    <submittedName>
        <fullName evidence="3">Retrovirus-related Pol polyprotein from transposon TNT 1-94</fullName>
    </submittedName>
</protein>
<dbReference type="PANTHER" id="PTHR11439:SF483">
    <property type="entry name" value="PEPTIDE SYNTHASE GLIP-LIKE, PUTATIVE (AFU_ORTHOLOGUE AFUA_3G12920)-RELATED"/>
    <property type="match status" value="1"/>
</dbReference>
<dbReference type="AlphaFoldDB" id="A0A699GUG8"/>
<dbReference type="InterPro" id="IPR001584">
    <property type="entry name" value="Integrase_cat-core"/>
</dbReference>
<dbReference type="EMBL" id="BKCJ010054812">
    <property type="protein sequence ID" value="GEW35145.1"/>
    <property type="molecule type" value="Genomic_DNA"/>
</dbReference>
<dbReference type="SUPFAM" id="SSF53098">
    <property type="entry name" value="Ribonuclease H-like"/>
    <property type="match status" value="1"/>
</dbReference>
<dbReference type="GO" id="GO:0015074">
    <property type="term" value="P:DNA integration"/>
    <property type="evidence" value="ECO:0007669"/>
    <property type="project" value="InterPro"/>
</dbReference>
<accession>A0A699GUG8</accession>
<feature type="coiled-coil region" evidence="1">
    <location>
        <begin position="238"/>
        <end position="265"/>
    </location>
</feature>
<dbReference type="InterPro" id="IPR036397">
    <property type="entry name" value="RNaseH_sf"/>
</dbReference>
<proteinExistence type="predicted"/>
<comment type="caution">
    <text evidence="3">The sequence shown here is derived from an EMBL/GenBank/DDBJ whole genome shotgun (WGS) entry which is preliminary data.</text>
</comment>
<dbReference type="PANTHER" id="PTHR11439">
    <property type="entry name" value="GAG-POL-RELATED RETROTRANSPOSON"/>
    <property type="match status" value="1"/>
</dbReference>
<evidence type="ECO:0000313" key="3">
    <source>
        <dbReference type="EMBL" id="GEW35145.1"/>
    </source>
</evidence>
<evidence type="ECO:0000256" key="1">
    <source>
        <dbReference type="SAM" id="Coils"/>
    </source>
</evidence>
<organism evidence="3">
    <name type="scientific">Tanacetum cinerariifolium</name>
    <name type="common">Dalmatian daisy</name>
    <name type="synonym">Chrysanthemum cinerariifolium</name>
    <dbReference type="NCBI Taxonomy" id="118510"/>
    <lineage>
        <taxon>Eukaryota</taxon>
        <taxon>Viridiplantae</taxon>
        <taxon>Streptophyta</taxon>
        <taxon>Embryophyta</taxon>
        <taxon>Tracheophyta</taxon>
        <taxon>Spermatophyta</taxon>
        <taxon>Magnoliopsida</taxon>
        <taxon>eudicotyledons</taxon>
        <taxon>Gunneridae</taxon>
        <taxon>Pentapetalae</taxon>
        <taxon>asterids</taxon>
        <taxon>campanulids</taxon>
        <taxon>Asterales</taxon>
        <taxon>Asteraceae</taxon>
        <taxon>Asteroideae</taxon>
        <taxon>Anthemideae</taxon>
        <taxon>Anthemidinae</taxon>
        <taxon>Tanacetum</taxon>
    </lineage>
</organism>